<reference evidence="2" key="1">
    <citation type="submission" date="2020-03" db="EMBL/GenBank/DDBJ databases">
        <title>Transcriptomic Profiling of the Digestive Tract of the Rat Flea, Xenopsylla cheopis, Following Blood Feeding and Infection with Yersinia pestis.</title>
        <authorList>
            <person name="Bland D.M."/>
            <person name="Martens C.A."/>
            <person name="Virtaneva K."/>
            <person name="Kanakabandi K."/>
            <person name="Long D."/>
            <person name="Rosenke R."/>
            <person name="Saturday G.A."/>
            <person name="Hoyt F.H."/>
            <person name="Bruno D.P."/>
            <person name="Ribeiro J.M.C."/>
            <person name="Hinnebusch J."/>
        </authorList>
    </citation>
    <scope>NUCLEOTIDE SEQUENCE</scope>
</reference>
<feature type="chain" id="PRO_5026925711" evidence="1">
    <location>
        <begin position="19"/>
        <end position="74"/>
    </location>
</feature>
<organism evidence="2">
    <name type="scientific">Xenopsylla cheopis</name>
    <name type="common">Oriental rat flea</name>
    <name type="synonym">Pulex cheopis</name>
    <dbReference type="NCBI Taxonomy" id="163159"/>
    <lineage>
        <taxon>Eukaryota</taxon>
        <taxon>Metazoa</taxon>
        <taxon>Ecdysozoa</taxon>
        <taxon>Arthropoda</taxon>
        <taxon>Hexapoda</taxon>
        <taxon>Insecta</taxon>
        <taxon>Pterygota</taxon>
        <taxon>Neoptera</taxon>
        <taxon>Endopterygota</taxon>
        <taxon>Siphonaptera</taxon>
        <taxon>Pulicidae</taxon>
        <taxon>Xenopsyllinae</taxon>
        <taxon>Xenopsylla</taxon>
    </lineage>
</organism>
<sequence>MYWSILYSSLWLRILVMTFPVCDKKLIYPVIAAFLRLWFLLEGDHCYIQKVSGPFAGDVYSVQEFSHLFHTVAS</sequence>
<feature type="signal peptide" evidence="1">
    <location>
        <begin position="1"/>
        <end position="18"/>
    </location>
</feature>
<protein>
    <submittedName>
        <fullName evidence="2">Putative secreted protein</fullName>
    </submittedName>
</protein>
<accession>A0A6M2DY86</accession>
<evidence type="ECO:0000256" key="1">
    <source>
        <dbReference type="SAM" id="SignalP"/>
    </source>
</evidence>
<name>A0A6M2DY86_XENCH</name>
<dbReference type="AlphaFoldDB" id="A0A6M2DY86"/>
<dbReference type="EMBL" id="GIIL01007599">
    <property type="protein sequence ID" value="NOV51325.1"/>
    <property type="molecule type" value="Transcribed_RNA"/>
</dbReference>
<keyword evidence="1" id="KW-0732">Signal</keyword>
<evidence type="ECO:0000313" key="2">
    <source>
        <dbReference type="EMBL" id="NOV51325.1"/>
    </source>
</evidence>
<proteinExistence type="predicted"/>